<evidence type="ECO:0000313" key="1">
    <source>
        <dbReference type="EMBL" id="CAG9782666.1"/>
    </source>
</evidence>
<reference evidence="1" key="2">
    <citation type="submission" date="2022-10" db="EMBL/GenBank/DDBJ databases">
        <authorList>
            <consortium name="ENA_rothamsted_submissions"/>
            <consortium name="culmorum"/>
            <person name="King R."/>
        </authorList>
    </citation>
    <scope>NUCLEOTIDE SEQUENCE</scope>
</reference>
<gene>
    <name evidence="1" type="ORF">DIATSA_LOCUS907</name>
</gene>
<dbReference type="EMBL" id="OU893341">
    <property type="protein sequence ID" value="CAG9782666.1"/>
    <property type="molecule type" value="Genomic_DNA"/>
</dbReference>
<organism evidence="1 2">
    <name type="scientific">Diatraea saccharalis</name>
    <name type="common">sugarcane borer</name>
    <dbReference type="NCBI Taxonomy" id="40085"/>
    <lineage>
        <taxon>Eukaryota</taxon>
        <taxon>Metazoa</taxon>
        <taxon>Ecdysozoa</taxon>
        <taxon>Arthropoda</taxon>
        <taxon>Hexapoda</taxon>
        <taxon>Insecta</taxon>
        <taxon>Pterygota</taxon>
        <taxon>Neoptera</taxon>
        <taxon>Endopterygota</taxon>
        <taxon>Lepidoptera</taxon>
        <taxon>Glossata</taxon>
        <taxon>Ditrysia</taxon>
        <taxon>Pyraloidea</taxon>
        <taxon>Crambidae</taxon>
        <taxon>Crambinae</taxon>
        <taxon>Diatraea</taxon>
    </lineage>
</organism>
<dbReference type="AlphaFoldDB" id="A0A9N9N0G0"/>
<dbReference type="Proteomes" id="UP001153714">
    <property type="component" value="Chromosome 10"/>
</dbReference>
<reference evidence="1" key="1">
    <citation type="submission" date="2021-12" db="EMBL/GenBank/DDBJ databases">
        <authorList>
            <person name="King R."/>
        </authorList>
    </citation>
    <scope>NUCLEOTIDE SEQUENCE</scope>
</reference>
<proteinExistence type="predicted"/>
<sequence length="113" mass="13423">MSKRIRTIPNLRLKPLVEDKYWRCDKVRNVIYWTGVMEVNVVDSQPNKLFFKYNFEDPYSELDLNYTHSTSARRQRRKHTSFPSSTGLAVYLDNVQLQRAYQQPIPLSKAFAH</sequence>
<protein>
    <submittedName>
        <fullName evidence="1">Uncharacterized protein</fullName>
    </submittedName>
</protein>
<accession>A0A9N9N0G0</accession>
<dbReference type="OrthoDB" id="6136790at2759"/>
<name>A0A9N9N0G0_9NEOP</name>
<evidence type="ECO:0000313" key="2">
    <source>
        <dbReference type="Proteomes" id="UP001153714"/>
    </source>
</evidence>
<keyword evidence="2" id="KW-1185">Reference proteome</keyword>